<evidence type="ECO:0000313" key="10">
    <source>
        <dbReference type="Proteomes" id="UP000029914"/>
    </source>
</evidence>
<dbReference type="STRING" id="558173.CDOO_06310"/>
<keyword evidence="6 8" id="KW-0472">Membrane</keyword>
<dbReference type="GO" id="GO:0016758">
    <property type="term" value="F:hexosyltransferase activity"/>
    <property type="evidence" value="ECO:0007669"/>
    <property type="project" value="InterPro"/>
</dbReference>
<feature type="transmembrane region" description="Helical" evidence="8">
    <location>
        <begin position="79"/>
        <end position="98"/>
    </location>
</feature>
<evidence type="ECO:0000256" key="7">
    <source>
        <dbReference type="ARBA" id="ARBA00024033"/>
    </source>
</evidence>
<feature type="transmembrane region" description="Helical" evidence="8">
    <location>
        <begin position="110"/>
        <end position="130"/>
    </location>
</feature>
<organism evidence="9 10">
    <name type="scientific">Corynebacterium doosanense CAU 212 = DSM 45436</name>
    <dbReference type="NCBI Taxonomy" id="558173"/>
    <lineage>
        <taxon>Bacteria</taxon>
        <taxon>Bacillati</taxon>
        <taxon>Actinomycetota</taxon>
        <taxon>Actinomycetes</taxon>
        <taxon>Mycobacteriales</taxon>
        <taxon>Corynebacteriaceae</taxon>
        <taxon>Corynebacterium</taxon>
    </lineage>
</organism>
<dbReference type="EMBL" id="CP006764">
    <property type="protein sequence ID" value="AIT60912.1"/>
    <property type="molecule type" value="Genomic_DNA"/>
</dbReference>
<keyword evidence="10" id="KW-1185">Reference proteome</keyword>
<feature type="transmembrane region" description="Helical" evidence="8">
    <location>
        <begin position="287"/>
        <end position="308"/>
    </location>
</feature>
<reference evidence="9 10" key="1">
    <citation type="submission" date="2013-09" db="EMBL/GenBank/DDBJ databases">
        <title>Complete genome sequence of Corynebacterium doosanense CAU 212(T) (=DSM 45436(T)), isolated from activated sludge.</title>
        <authorList>
            <person name="Schaffert L."/>
            <person name="Albersmeier A."/>
            <person name="Kalinowski J."/>
            <person name="Ruckert C."/>
        </authorList>
    </citation>
    <scope>NUCLEOTIDE SEQUENCE [LARGE SCALE GENOMIC DNA]</scope>
    <source>
        <strain evidence="9 10">CAU 212</strain>
    </source>
</reference>
<comment type="similarity">
    <text evidence="7">Belongs to the glycosyltransferase 87 family.</text>
</comment>
<dbReference type="KEGG" id="cdo:CDOO_06310"/>
<feature type="transmembrane region" description="Helical" evidence="8">
    <location>
        <begin position="215"/>
        <end position="233"/>
    </location>
</feature>
<keyword evidence="5 8" id="KW-1133">Transmembrane helix</keyword>
<evidence type="ECO:0000256" key="2">
    <source>
        <dbReference type="ARBA" id="ARBA00022475"/>
    </source>
</evidence>
<proteinExistence type="inferred from homology"/>
<evidence type="ECO:0000256" key="4">
    <source>
        <dbReference type="ARBA" id="ARBA00022692"/>
    </source>
</evidence>
<feature type="transmembrane region" description="Helical" evidence="8">
    <location>
        <begin position="20"/>
        <end position="39"/>
    </location>
</feature>
<dbReference type="Proteomes" id="UP000029914">
    <property type="component" value="Chromosome"/>
</dbReference>
<evidence type="ECO:0000313" key="9">
    <source>
        <dbReference type="EMBL" id="AIT60912.1"/>
    </source>
</evidence>
<dbReference type="OrthoDB" id="9774600at2"/>
<feature type="transmembrane region" description="Helical" evidence="8">
    <location>
        <begin position="354"/>
        <end position="375"/>
    </location>
</feature>
<dbReference type="eggNOG" id="COG5650">
    <property type="taxonomic scope" value="Bacteria"/>
</dbReference>
<feature type="transmembrane region" description="Helical" evidence="8">
    <location>
        <begin position="398"/>
        <end position="418"/>
    </location>
</feature>
<gene>
    <name evidence="9" type="ORF">CDOO_06310</name>
</gene>
<dbReference type="Pfam" id="PF09594">
    <property type="entry name" value="GT87"/>
    <property type="match status" value="1"/>
</dbReference>
<name>A0A097IFK3_9CORY</name>
<evidence type="ECO:0000256" key="6">
    <source>
        <dbReference type="ARBA" id="ARBA00023136"/>
    </source>
</evidence>
<dbReference type="InterPro" id="IPR018584">
    <property type="entry name" value="GT87"/>
</dbReference>
<keyword evidence="4 8" id="KW-0812">Transmembrane</keyword>
<dbReference type="AlphaFoldDB" id="A0A097IFK3"/>
<protein>
    <submittedName>
        <fullName evidence="9">Membrane protein</fullName>
    </submittedName>
</protein>
<evidence type="ECO:0000256" key="8">
    <source>
        <dbReference type="SAM" id="Phobius"/>
    </source>
</evidence>
<accession>A0A097IFK3</accession>
<keyword evidence="3" id="KW-0808">Transferase</keyword>
<feature type="transmembrane region" description="Helical" evidence="8">
    <location>
        <begin position="320"/>
        <end position="342"/>
    </location>
</feature>
<sequence>MSSPVTHNSAPAPETDPGRAHAAAATLLTWVGLFIGAATTRQQVTLTDFPVDMIIYRRGVEAFLSGAEMYSQPMHAGDLALPFIYPPFGALVMVPLSFDAITDDMAGDIMIVLSNVLILACIYVVLRAAMAGASRGALRMTTAVSWAFAVSIEPVELNNGFAQLNIVLMALVVLDLAPYKRRFLPQGILIGIAAAIKLTPLAFGLYWLLRRDFRSMLIAAASAVGFTLLAALFRFDATREFYFSTLMGMGTGAEIGVDTTYQSNSSLKGMLMRWAPDKAWLDAHGTLINGLWLVLVVATIVLGGWLMIALLRRGMRIDAVLVNAMIMLLVSPVSWSHHWIWLSLIIPVFAWRAVTLLNTAWVSGAVLAVWTWFLLTTPPKWWYGDDIDVFVLSAGEKIMVSDFVWLAVLLMVGVALGLRRVPVEK</sequence>
<comment type="subcellular location">
    <subcellularLocation>
        <location evidence="1">Cell membrane</location>
        <topology evidence="1">Multi-pass membrane protein</topology>
    </subcellularLocation>
</comment>
<dbReference type="GO" id="GO:0005886">
    <property type="term" value="C:plasma membrane"/>
    <property type="evidence" value="ECO:0007669"/>
    <property type="project" value="UniProtKB-SubCell"/>
</dbReference>
<evidence type="ECO:0000256" key="3">
    <source>
        <dbReference type="ARBA" id="ARBA00022679"/>
    </source>
</evidence>
<evidence type="ECO:0000256" key="5">
    <source>
        <dbReference type="ARBA" id="ARBA00022989"/>
    </source>
</evidence>
<feature type="transmembrane region" description="Helical" evidence="8">
    <location>
        <begin position="189"/>
        <end position="209"/>
    </location>
</feature>
<dbReference type="HOGENOM" id="CLU_034641_3_0_11"/>
<dbReference type="RefSeq" id="WP_018022573.1">
    <property type="nucleotide sequence ID" value="NZ_AQUX01000009.1"/>
</dbReference>
<keyword evidence="2" id="KW-1003">Cell membrane</keyword>
<evidence type="ECO:0000256" key="1">
    <source>
        <dbReference type="ARBA" id="ARBA00004651"/>
    </source>
</evidence>